<gene>
    <name evidence="2" type="ORF">EAV92_13100</name>
</gene>
<feature type="region of interest" description="Disordered" evidence="1">
    <location>
        <begin position="66"/>
        <end position="91"/>
    </location>
</feature>
<dbReference type="EMBL" id="CP033433">
    <property type="protein sequence ID" value="AYQ73427.1"/>
    <property type="molecule type" value="Genomic_DNA"/>
</dbReference>
<proteinExistence type="predicted"/>
<name>A0A3G3JZX7_9BACL</name>
<protein>
    <submittedName>
        <fullName evidence="2">Uncharacterized protein</fullName>
    </submittedName>
</protein>
<dbReference type="KEGG" id="coh:EAV92_13100"/>
<feature type="compositionally biased region" description="Basic and acidic residues" evidence="1">
    <location>
        <begin position="75"/>
        <end position="85"/>
    </location>
</feature>
<organism evidence="2 3">
    <name type="scientific">Cohnella candidum</name>
    <dbReference type="NCBI Taxonomy" id="2674991"/>
    <lineage>
        <taxon>Bacteria</taxon>
        <taxon>Bacillati</taxon>
        <taxon>Bacillota</taxon>
        <taxon>Bacilli</taxon>
        <taxon>Bacillales</taxon>
        <taxon>Paenibacillaceae</taxon>
        <taxon>Cohnella</taxon>
    </lineage>
</organism>
<evidence type="ECO:0000256" key="1">
    <source>
        <dbReference type="SAM" id="MobiDB-lite"/>
    </source>
</evidence>
<keyword evidence="3" id="KW-1185">Reference proteome</keyword>
<dbReference type="Proteomes" id="UP000269097">
    <property type="component" value="Chromosome"/>
</dbReference>
<reference evidence="2 3" key="1">
    <citation type="submission" date="2018-10" db="EMBL/GenBank/DDBJ databases">
        <title>Genome Sequence of Cohnella sp.</title>
        <authorList>
            <person name="Srinivasan S."/>
            <person name="Kim M.K."/>
        </authorList>
    </citation>
    <scope>NUCLEOTIDE SEQUENCE [LARGE SCALE GENOMIC DNA]</scope>
    <source>
        <strain evidence="2 3">18JY8-7</strain>
    </source>
</reference>
<evidence type="ECO:0000313" key="3">
    <source>
        <dbReference type="Proteomes" id="UP000269097"/>
    </source>
</evidence>
<accession>A0A3G3JZX7</accession>
<evidence type="ECO:0000313" key="2">
    <source>
        <dbReference type="EMBL" id="AYQ73427.1"/>
    </source>
</evidence>
<dbReference type="AlphaFoldDB" id="A0A3G3JZX7"/>
<sequence>MFVSSLWFLSTEIDYNRRDAESRFLLSVLICLRHHFKIPSGKLLYVIFQNRLSVFLIPAKMEHRSTDAVPRNAKRPPEVTDDFRRPMGRNA</sequence>